<dbReference type="PROSITE" id="PS50017">
    <property type="entry name" value="DEATH_DOMAIN"/>
    <property type="match status" value="1"/>
</dbReference>
<dbReference type="GO" id="GO:0006915">
    <property type="term" value="P:apoptotic process"/>
    <property type="evidence" value="ECO:0007669"/>
    <property type="project" value="UniProtKB-KW"/>
</dbReference>
<comment type="subcellular location">
    <subcellularLocation>
        <location evidence="1">Secreted</location>
    </subcellularLocation>
</comment>
<keyword evidence="2" id="KW-0964">Secreted</keyword>
<dbReference type="InterPro" id="IPR017371">
    <property type="entry name" value="TNFR_11B"/>
</dbReference>
<evidence type="ECO:0000259" key="11">
    <source>
        <dbReference type="PROSITE" id="PS50050"/>
    </source>
</evidence>
<feature type="domain" description="Death" evidence="10">
    <location>
        <begin position="257"/>
        <end position="299"/>
    </location>
</feature>
<accession>V9L3B9</accession>
<sequence length="309" mass="35887">RHTDRLQPRETPHHPHCLLSLASVLIVCANQAECQQTVPTYQHRDQETGQMLTCSRCPPGQHLEKYCTGQHDSVCAPCSELHYTQFWNYIHKCKYCNNFCRENQYVKYECNSTHNRVCECRGGYFFEFEFCIKHKECNHGFGVKIAGTPHMDTQCEICPDGFYSSISSTTEQCKRHTDCSALDLKLDVPGTSLYDNLCGPCQPGSSKEGLSKCEEIFFYFVSQQNLKQRQIFSIGKTLLNLPRANILERWNKGQHQQQVMDYLIEWKRKQKKSITVEMLVRALKKSKMNKIAKKVTKKFVQRRYTISSI</sequence>
<feature type="non-terminal residue" evidence="12">
    <location>
        <position position="1"/>
    </location>
</feature>
<dbReference type="GO" id="GO:0007165">
    <property type="term" value="P:signal transduction"/>
    <property type="evidence" value="ECO:0007669"/>
    <property type="project" value="InterPro"/>
</dbReference>
<evidence type="ECO:0000256" key="8">
    <source>
        <dbReference type="PROSITE-ProRule" id="PRU00206"/>
    </source>
</evidence>
<dbReference type="Pfam" id="PF00020">
    <property type="entry name" value="TNFR_c6"/>
    <property type="match status" value="1"/>
</dbReference>
<dbReference type="AlphaFoldDB" id="V9L3B9"/>
<dbReference type="InterPro" id="IPR001368">
    <property type="entry name" value="TNFR/NGFR_Cys_rich_reg"/>
</dbReference>
<dbReference type="PRINTS" id="PR01975">
    <property type="entry name" value="TNFACTORR11B"/>
</dbReference>
<comment type="caution">
    <text evidence="8">Lacks conserved residue(s) required for the propagation of feature annotation.</text>
</comment>
<dbReference type="Gene3D" id="2.10.50.10">
    <property type="entry name" value="Tumor Necrosis Factor Receptor, subunit A, domain 2"/>
    <property type="match status" value="2"/>
</dbReference>
<keyword evidence="3" id="KW-0053">Apoptosis</keyword>
<keyword evidence="4 9" id="KW-0732">Signal</keyword>
<dbReference type="PROSITE" id="PS50050">
    <property type="entry name" value="TNFR_NGFR_2"/>
    <property type="match status" value="2"/>
</dbReference>
<dbReference type="SMART" id="SM00208">
    <property type="entry name" value="TNFR"/>
    <property type="match status" value="4"/>
</dbReference>
<evidence type="ECO:0000256" key="2">
    <source>
        <dbReference type="ARBA" id="ARBA00022525"/>
    </source>
</evidence>
<feature type="repeat" description="TNFR-Cys" evidence="8">
    <location>
        <begin position="33"/>
        <end position="75"/>
    </location>
</feature>
<feature type="chain" id="PRO_5004778285" evidence="9">
    <location>
        <begin position="35"/>
        <end position="309"/>
    </location>
</feature>
<feature type="disulfide bond" evidence="8">
    <location>
        <begin position="54"/>
        <end position="67"/>
    </location>
</feature>
<keyword evidence="5" id="KW-0677">Repeat</keyword>
<evidence type="ECO:0000256" key="3">
    <source>
        <dbReference type="ARBA" id="ARBA00022703"/>
    </source>
</evidence>
<feature type="domain" description="TNFR-Cys" evidence="11">
    <location>
        <begin position="77"/>
        <end position="118"/>
    </location>
</feature>
<dbReference type="InterPro" id="IPR052459">
    <property type="entry name" value="TNFRSF_decoy_receptor"/>
</dbReference>
<organism evidence="12">
    <name type="scientific">Callorhinchus milii</name>
    <name type="common">Ghost shark</name>
    <dbReference type="NCBI Taxonomy" id="7868"/>
    <lineage>
        <taxon>Eukaryota</taxon>
        <taxon>Metazoa</taxon>
        <taxon>Chordata</taxon>
        <taxon>Craniata</taxon>
        <taxon>Vertebrata</taxon>
        <taxon>Chondrichthyes</taxon>
        <taxon>Holocephali</taxon>
        <taxon>Chimaeriformes</taxon>
        <taxon>Callorhinchidae</taxon>
        <taxon>Callorhinchus</taxon>
    </lineage>
</organism>
<dbReference type="InterPro" id="IPR000488">
    <property type="entry name" value="Death_dom"/>
</dbReference>
<dbReference type="GO" id="GO:0005576">
    <property type="term" value="C:extracellular region"/>
    <property type="evidence" value="ECO:0007669"/>
    <property type="project" value="UniProtKB-SubCell"/>
</dbReference>
<dbReference type="SUPFAM" id="SSF57586">
    <property type="entry name" value="TNF receptor-like"/>
    <property type="match status" value="2"/>
</dbReference>
<keyword evidence="12" id="KW-0675">Receptor</keyword>
<evidence type="ECO:0000256" key="7">
    <source>
        <dbReference type="ARBA" id="ARBA00023180"/>
    </source>
</evidence>
<feature type="domain" description="TNFR-Cys" evidence="11">
    <location>
        <begin position="33"/>
        <end position="75"/>
    </location>
</feature>
<evidence type="ECO:0000256" key="5">
    <source>
        <dbReference type="ARBA" id="ARBA00022737"/>
    </source>
</evidence>
<reference evidence="12" key="1">
    <citation type="journal article" date="2014" name="Nature">
        <title>Elephant shark genome provides unique insights into gnathostome evolution.</title>
        <authorList>
            <consortium name="International Elephant Shark Genome Sequencing Consortium"/>
            <person name="Venkatesh B."/>
            <person name="Lee A.P."/>
            <person name="Ravi V."/>
            <person name="Maurya A.K."/>
            <person name="Lian M.M."/>
            <person name="Swann J.B."/>
            <person name="Ohta Y."/>
            <person name="Flajnik M.F."/>
            <person name="Sutoh Y."/>
            <person name="Kasahara M."/>
            <person name="Hoon S."/>
            <person name="Gangu V."/>
            <person name="Roy S.W."/>
            <person name="Irimia M."/>
            <person name="Korzh V."/>
            <person name="Kondrychyn I."/>
            <person name="Lim Z.W."/>
            <person name="Tay B.H."/>
            <person name="Tohari S."/>
            <person name="Kong K.W."/>
            <person name="Ho S."/>
            <person name="Lorente-Galdos B."/>
            <person name="Quilez J."/>
            <person name="Marques-Bonet T."/>
            <person name="Raney B.J."/>
            <person name="Ingham P.W."/>
            <person name="Tay A."/>
            <person name="Hillier L.W."/>
            <person name="Minx P."/>
            <person name="Boehm T."/>
            <person name="Wilson R.K."/>
            <person name="Brenner S."/>
            <person name="Warren W.C."/>
        </authorList>
    </citation>
    <scope>NUCLEOTIDE SEQUENCE</scope>
    <source>
        <tissue evidence="12">Testis</tissue>
    </source>
</reference>
<dbReference type="InterPro" id="IPR011029">
    <property type="entry name" value="DEATH-like_dom_sf"/>
</dbReference>
<evidence type="ECO:0000256" key="6">
    <source>
        <dbReference type="ARBA" id="ARBA00023157"/>
    </source>
</evidence>
<dbReference type="Gene3D" id="1.10.533.10">
    <property type="entry name" value="Death Domain, Fas"/>
    <property type="match status" value="1"/>
</dbReference>
<evidence type="ECO:0000259" key="10">
    <source>
        <dbReference type="PROSITE" id="PS50017"/>
    </source>
</evidence>
<protein>
    <submittedName>
        <fullName evidence="12">Tumor necrosis factor receptor superfamily, member 6b</fullName>
    </submittedName>
</protein>
<feature type="disulfide bond" evidence="8">
    <location>
        <begin position="57"/>
        <end position="75"/>
    </location>
</feature>
<dbReference type="PANTHER" id="PTHR23097:SF90">
    <property type="entry name" value="TUMOR NECROSIS FACTOR RECEPTOR SUPERFAMILY MEMBER 11B"/>
    <property type="match status" value="1"/>
</dbReference>
<feature type="repeat" description="TNFR-Cys" evidence="8">
    <location>
        <begin position="77"/>
        <end position="118"/>
    </location>
</feature>
<evidence type="ECO:0000256" key="9">
    <source>
        <dbReference type="SAM" id="SignalP"/>
    </source>
</evidence>
<dbReference type="EMBL" id="JW873792">
    <property type="protein sequence ID" value="AFP06309.1"/>
    <property type="molecule type" value="mRNA"/>
</dbReference>
<evidence type="ECO:0000256" key="4">
    <source>
        <dbReference type="ARBA" id="ARBA00022729"/>
    </source>
</evidence>
<feature type="disulfide bond" evidence="8">
    <location>
        <begin position="100"/>
        <end position="118"/>
    </location>
</feature>
<evidence type="ECO:0000313" key="12">
    <source>
        <dbReference type="EMBL" id="AFP06309.1"/>
    </source>
</evidence>
<proteinExistence type="evidence at transcript level"/>
<dbReference type="PANTHER" id="PTHR23097">
    <property type="entry name" value="TUMOR NECROSIS FACTOR RECEPTOR SUPERFAMILY MEMBER"/>
    <property type="match status" value="1"/>
</dbReference>
<feature type="signal peptide" evidence="9">
    <location>
        <begin position="1"/>
        <end position="34"/>
    </location>
</feature>
<evidence type="ECO:0000256" key="1">
    <source>
        <dbReference type="ARBA" id="ARBA00004613"/>
    </source>
</evidence>
<keyword evidence="7" id="KW-0325">Glycoprotein</keyword>
<dbReference type="CDD" id="cd01670">
    <property type="entry name" value="Death"/>
    <property type="match status" value="1"/>
</dbReference>
<dbReference type="SUPFAM" id="SSF47986">
    <property type="entry name" value="DEATH domain"/>
    <property type="match status" value="1"/>
</dbReference>
<name>V9L3B9_CALMI</name>
<keyword evidence="6 8" id="KW-1015">Disulfide bond</keyword>
<feature type="disulfide bond" evidence="8">
    <location>
        <begin position="78"/>
        <end position="93"/>
    </location>
</feature>